<name>A0A6P8ANY4_PYRGI</name>
<dbReference type="GO" id="GO:0004824">
    <property type="term" value="F:lysine-tRNA ligase activity"/>
    <property type="evidence" value="ECO:0007669"/>
    <property type="project" value="InterPro"/>
</dbReference>
<proteinExistence type="predicted"/>
<dbReference type="InterPro" id="IPR045864">
    <property type="entry name" value="aa-tRNA-synth_II/BPL/LPL"/>
</dbReference>
<dbReference type="GO" id="GO:0000049">
    <property type="term" value="F:tRNA binding"/>
    <property type="evidence" value="ECO:0007669"/>
    <property type="project" value="TreeGrafter"/>
</dbReference>
<dbReference type="InterPro" id="IPR012340">
    <property type="entry name" value="NA-bd_OB-fold"/>
</dbReference>
<dbReference type="GO" id="GO:0070154">
    <property type="term" value="P:mitochondrial lysyl-tRNA aminoacylation"/>
    <property type="evidence" value="ECO:0007669"/>
    <property type="project" value="TreeGrafter"/>
</dbReference>
<accession>A0A6P8ANY4</accession>
<feature type="domain" description="Aminoacyl-transfer RNA synthetases class-II family profile" evidence="6">
    <location>
        <begin position="255"/>
        <end position="624"/>
    </location>
</feature>
<feature type="compositionally biased region" description="Polar residues" evidence="5">
    <location>
        <begin position="56"/>
        <end position="82"/>
    </location>
</feature>
<keyword evidence="3" id="KW-0067">ATP-binding</keyword>
<dbReference type="AlphaFoldDB" id="A0A6P8ANY4"/>
<dbReference type="InterPro" id="IPR004364">
    <property type="entry name" value="Aa-tRNA-synt_II"/>
</dbReference>
<dbReference type="PROSITE" id="PS50862">
    <property type="entry name" value="AA_TRNA_LIGASE_II"/>
    <property type="match status" value="1"/>
</dbReference>
<dbReference type="GeneID" id="41966595"/>
<evidence type="ECO:0000256" key="2">
    <source>
        <dbReference type="ARBA" id="ARBA00022741"/>
    </source>
</evidence>
<reference evidence="8" key="2">
    <citation type="submission" date="2019-10" db="EMBL/GenBank/DDBJ databases">
        <authorList>
            <consortium name="NCBI Genome Project"/>
        </authorList>
    </citation>
    <scope>NUCLEOTIDE SEQUENCE</scope>
    <source>
        <strain evidence="8">NI907</strain>
    </source>
</reference>
<evidence type="ECO:0000259" key="6">
    <source>
        <dbReference type="PROSITE" id="PS50862"/>
    </source>
</evidence>
<dbReference type="InterPro" id="IPR018149">
    <property type="entry name" value="Lys-tRNA-synth_II_C"/>
</dbReference>
<evidence type="ECO:0000313" key="7">
    <source>
        <dbReference type="Proteomes" id="UP000515153"/>
    </source>
</evidence>
<dbReference type="KEGG" id="pgri:PgNI_11726"/>
<feature type="region of interest" description="Disordered" evidence="5">
    <location>
        <begin position="47"/>
        <end position="82"/>
    </location>
</feature>
<dbReference type="PANTHER" id="PTHR42918:SF5">
    <property type="entry name" value="LYSINE--TRNA LIGASE, MITOCHONDRIAL"/>
    <property type="match status" value="1"/>
</dbReference>
<evidence type="ECO:0000256" key="1">
    <source>
        <dbReference type="ARBA" id="ARBA00022598"/>
    </source>
</evidence>
<dbReference type="InterPro" id="IPR006195">
    <property type="entry name" value="aa-tRNA-synth_II"/>
</dbReference>
<dbReference type="PRINTS" id="PR00982">
    <property type="entry name" value="TRNASYNTHLYS"/>
</dbReference>
<evidence type="ECO:0000256" key="5">
    <source>
        <dbReference type="SAM" id="MobiDB-lite"/>
    </source>
</evidence>
<evidence type="ECO:0000313" key="8">
    <source>
        <dbReference type="RefSeq" id="XP_030976598.1"/>
    </source>
</evidence>
<reference evidence="8" key="3">
    <citation type="submission" date="2025-08" db="UniProtKB">
        <authorList>
            <consortium name="RefSeq"/>
        </authorList>
    </citation>
    <scope>IDENTIFICATION</scope>
    <source>
        <strain evidence="8">NI907</strain>
    </source>
</reference>
<dbReference type="Pfam" id="PF00152">
    <property type="entry name" value="tRNA-synt_2"/>
    <property type="match status" value="1"/>
</dbReference>
<dbReference type="Gene3D" id="2.40.50.140">
    <property type="entry name" value="Nucleic acid-binding proteins"/>
    <property type="match status" value="1"/>
</dbReference>
<dbReference type="Proteomes" id="UP000515153">
    <property type="component" value="Chromosome V"/>
</dbReference>
<keyword evidence="4" id="KW-0030">Aminoacyl-tRNA synthetase</keyword>
<organism evidence="7 8">
    <name type="scientific">Pyricularia grisea</name>
    <name type="common">Crabgrass-specific blast fungus</name>
    <name type="synonym">Magnaporthe grisea</name>
    <dbReference type="NCBI Taxonomy" id="148305"/>
    <lineage>
        <taxon>Eukaryota</taxon>
        <taxon>Fungi</taxon>
        <taxon>Dikarya</taxon>
        <taxon>Ascomycota</taxon>
        <taxon>Pezizomycotina</taxon>
        <taxon>Sordariomycetes</taxon>
        <taxon>Sordariomycetidae</taxon>
        <taxon>Magnaporthales</taxon>
        <taxon>Pyriculariaceae</taxon>
        <taxon>Pyricularia</taxon>
    </lineage>
</organism>
<dbReference type="GO" id="GO:0005739">
    <property type="term" value="C:mitochondrion"/>
    <property type="evidence" value="ECO:0007669"/>
    <property type="project" value="TreeGrafter"/>
</dbReference>
<dbReference type="RefSeq" id="XP_030976598.1">
    <property type="nucleotide sequence ID" value="XM_031131690.1"/>
</dbReference>
<reference evidence="7 8" key="1">
    <citation type="journal article" date="2019" name="Mol. Biol. Evol.">
        <title>Blast fungal genomes show frequent chromosomal changes, gene gains and losses, and effector gene turnover.</title>
        <authorList>
            <person name="Gomez Luciano L.B."/>
            <person name="Jason Tsai I."/>
            <person name="Chuma I."/>
            <person name="Tosa Y."/>
            <person name="Chen Y.H."/>
            <person name="Li J.Y."/>
            <person name="Li M.Y."/>
            <person name="Jade Lu M.Y."/>
            <person name="Nakayashiki H."/>
            <person name="Li W.H."/>
        </authorList>
    </citation>
    <scope>NUCLEOTIDE SEQUENCE [LARGE SCALE GENOMIC DNA]</scope>
    <source>
        <strain evidence="7 8">NI907</strain>
    </source>
</reference>
<evidence type="ECO:0000256" key="4">
    <source>
        <dbReference type="ARBA" id="ARBA00023146"/>
    </source>
</evidence>
<dbReference type="SUPFAM" id="SSF50249">
    <property type="entry name" value="Nucleic acid-binding proteins"/>
    <property type="match status" value="1"/>
</dbReference>
<sequence>MFSLARSSLRCAHRTGLSRPRLVSGVVVQNRTQPRCYSVSRDPFKLEVSEEPARTDPTNLSSSVKDARANQTGQATTQVDSVNPSRTVEFKTTNKIKTITDLPISNLLDVYPSESDPSRMRVRGIDIDDSLTAKGRIVGVRRHGPKLFFLDIVGDYEKLQVMVNFKTLQEKSPADWAGDTADCFREKAERLQRGDWVVLAGHMETSKRGGLRMCAHTFPSIHAKPAAVPPESVIDDELKGRVRHLDLMLNKQSVDALRARARIIQTVRRALDDRGYVEVQTPLLAGSAGGAAARPFATTATEFGPSQHLALRVAPELWLKRLIMGGMDRVYEIGPCFRNESVDGTHNPEFTMCEFYEAWANLDHLMVMTERLMKLIISSLDAATTEAQAVGRRAWKLPDANLIATKFWEQGTTPKVNFISTLEEGLGFKLPNLESDTALAELMTKLHERDEDADVLAADDSEQGESTATAPVTLPKLLDRLGSKYVENGAAAATGRAFFVTHHPACMAPLARSGICPKTGQKVALRAEFFVDGVELANMYEEEFEADEQERKFRAAARSRTAVEAELDDNEASYVEAMRAGMPPTGGWGCGVDRLAMLFTGAPRIRDVLTFGNLRNVLHATRSPARLKVDVGAAMEELVR</sequence>
<keyword evidence="7" id="KW-1185">Reference proteome</keyword>
<dbReference type="Gene3D" id="3.30.930.10">
    <property type="entry name" value="Bira Bifunctional Protein, Domain 2"/>
    <property type="match status" value="1"/>
</dbReference>
<dbReference type="GO" id="GO:0005524">
    <property type="term" value="F:ATP binding"/>
    <property type="evidence" value="ECO:0007669"/>
    <property type="project" value="UniProtKB-KW"/>
</dbReference>
<dbReference type="SUPFAM" id="SSF55681">
    <property type="entry name" value="Class II aaRS and biotin synthetases"/>
    <property type="match status" value="1"/>
</dbReference>
<keyword evidence="2" id="KW-0547">Nucleotide-binding</keyword>
<gene>
    <name evidence="8" type="ORF">PgNI_11726</name>
</gene>
<evidence type="ECO:0000256" key="3">
    <source>
        <dbReference type="ARBA" id="ARBA00022840"/>
    </source>
</evidence>
<protein>
    <recommendedName>
        <fullName evidence="6">Aminoacyl-transfer RNA synthetases class-II family profile domain-containing protein</fullName>
    </recommendedName>
</protein>
<dbReference type="PANTHER" id="PTHR42918">
    <property type="entry name" value="LYSYL-TRNA SYNTHETASE"/>
    <property type="match status" value="1"/>
</dbReference>
<keyword evidence="1" id="KW-0436">Ligase</keyword>